<feature type="transmembrane region" description="Helical" evidence="1">
    <location>
        <begin position="71"/>
        <end position="88"/>
    </location>
</feature>
<keyword evidence="1" id="KW-1133">Transmembrane helix</keyword>
<keyword evidence="4" id="KW-1185">Reference proteome</keyword>
<gene>
    <name evidence="3" type="ORF">SAMN02745218_01596</name>
</gene>
<protein>
    <submittedName>
        <fullName evidence="3">Transporter family-2 protein</fullName>
    </submittedName>
</protein>
<name>A0A1M4ZDR6_9FIRM</name>
<accession>A0A1M4ZDR6</accession>
<dbReference type="PANTHER" id="PTHR34821:SF2">
    <property type="entry name" value="INNER MEMBRANE PROTEIN YDCZ"/>
    <property type="match status" value="1"/>
</dbReference>
<dbReference type="Proteomes" id="UP000184196">
    <property type="component" value="Unassembled WGS sequence"/>
</dbReference>
<feature type="transmembrane region" description="Helical" evidence="1">
    <location>
        <begin position="39"/>
        <end position="59"/>
    </location>
</feature>
<keyword evidence="2" id="KW-0732">Signal</keyword>
<dbReference type="Pfam" id="PF04657">
    <property type="entry name" value="DMT_YdcZ"/>
    <property type="match status" value="1"/>
</dbReference>
<feature type="signal peptide" evidence="2">
    <location>
        <begin position="1"/>
        <end position="19"/>
    </location>
</feature>
<evidence type="ECO:0000256" key="1">
    <source>
        <dbReference type="SAM" id="Phobius"/>
    </source>
</evidence>
<dbReference type="InterPro" id="IPR006750">
    <property type="entry name" value="YdcZ"/>
</dbReference>
<proteinExistence type="predicted"/>
<dbReference type="OrthoDB" id="9789346at2"/>
<feature type="chain" id="PRO_5039280662" evidence="2">
    <location>
        <begin position="20"/>
        <end position="148"/>
    </location>
</feature>
<sequence length="148" mass="15607">MSVRLLALAAAALSGVTMAVQGSLNAALSKVLGLLETTFVVHLVGLVLVAVLLFGFRLGDGQLSAYARAPWYYYLGGILGVAIIYLVTHSIPRVGVAPATTAIIIGQVLTASLIDHLGLFGLERLPFTWHRLVGTLLMAGGAWLLLKK</sequence>
<dbReference type="AlphaFoldDB" id="A0A1M4ZDR6"/>
<evidence type="ECO:0000313" key="3">
    <source>
        <dbReference type="EMBL" id="SHF16199.1"/>
    </source>
</evidence>
<organism evidence="3 4">
    <name type="scientific">Desulfofundulus australicus DSM 11792</name>
    <dbReference type="NCBI Taxonomy" id="1121425"/>
    <lineage>
        <taxon>Bacteria</taxon>
        <taxon>Bacillati</taxon>
        <taxon>Bacillota</taxon>
        <taxon>Clostridia</taxon>
        <taxon>Eubacteriales</taxon>
        <taxon>Peptococcaceae</taxon>
        <taxon>Desulfofundulus</taxon>
    </lineage>
</organism>
<dbReference type="GO" id="GO:0005886">
    <property type="term" value="C:plasma membrane"/>
    <property type="evidence" value="ECO:0007669"/>
    <property type="project" value="TreeGrafter"/>
</dbReference>
<dbReference type="RefSeq" id="WP_114362123.1">
    <property type="nucleotide sequence ID" value="NZ_FQUW01000016.1"/>
</dbReference>
<reference evidence="4" key="1">
    <citation type="submission" date="2016-11" db="EMBL/GenBank/DDBJ databases">
        <authorList>
            <person name="Varghese N."/>
            <person name="Submissions S."/>
        </authorList>
    </citation>
    <scope>NUCLEOTIDE SEQUENCE [LARGE SCALE GENOMIC DNA]</scope>
    <source>
        <strain evidence="4">DSM 11792</strain>
    </source>
</reference>
<keyword evidence="1" id="KW-0472">Membrane</keyword>
<dbReference type="EMBL" id="FQUW01000016">
    <property type="protein sequence ID" value="SHF16199.1"/>
    <property type="molecule type" value="Genomic_DNA"/>
</dbReference>
<dbReference type="PANTHER" id="PTHR34821">
    <property type="entry name" value="INNER MEMBRANE PROTEIN YDCZ"/>
    <property type="match status" value="1"/>
</dbReference>
<evidence type="ECO:0000256" key="2">
    <source>
        <dbReference type="SAM" id="SignalP"/>
    </source>
</evidence>
<keyword evidence="1" id="KW-0812">Transmembrane</keyword>
<evidence type="ECO:0000313" key="4">
    <source>
        <dbReference type="Proteomes" id="UP000184196"/>
    </source>
</evidence>
<feature type="transmembrane region" description="Helical" evidence="1">
    <location>
        <begin position="127"/>
        <end position="146"/>
    </location>
</feature>